<protein>
    <submittedName>
        <fullName evidence="1">Uncharacterized protein</fullName>
    </submittedName>
</protein>
<comment type="caution">
    <text evidence="1">The sequence shown here is derived from an EMBL/GenBank/DDBJ whole genome shotgun (WGS) entry which is preliminary data.</text>
</comment>
<accession>A0A644SVA4</accession>
<dbReference type="AlphaFoldDB" id="A0A644SVA4"/>
<reference evidence="1" key="1">
    <citation type="submission" date="2019-08" db="EMBL/GenBank/DDBJ databases">
        <authorList>
            <person name="Kucharzyk K."/>
            <person name="Murdoch R.W."/>
            <person name="Higgins S."/>
            <person name="Loffler F."/>
        </authorList>
    </citation>
    <scope>NUCLEOTIDE SEQUENCE</scope>
</reference>
<evidence type="ECO:0000313" key="1">
    <source>
        <dbReference type="EMBL" id="MPL58619.1"/>
    </source>
</evidence>
<dbReference type="EMBL" id="VSSQ01000007">
    <property type="protein sequence ID" value="MPL58619.1"/>
    <property type="molecule type" value="Genomic_DNA"/>
</dbReference>
<name>A0A644SVA4_9ZZZZ</name>
<proteinExistence type="predicted"/>
<sequence>MSTKLTVPDNPTPAQLQYLLSVCSNEMARLGDIVAGYKQDSATKAIRLKRAQARATVKYKGQGNVDYIKALVEIDEDVIAAVDLLDYAEGVYILAKAELDGYDAQFVALRKIAEIRKQEMRSLNG</sequence>
<organism evidence="1">
    <name type="scientific">bioreactor metagenome</name>
    <dbReference type="NCBI Taxonomy" id="1076179"/>
    <lineage>
        <taxon>unclassified sequences</taxon>
        <taxon>metagenomes</taxon>
        <taxon>ecological metagenomes</taxon>
    </lineage>
</organism>
<gene>
    <name evidence="1" type="ORF">SDC9_04153</name>
</gene>